<dbReference type="Proteomes" id="UP000792457">
    <property type="component" value="Unassembled WGS sequence"/>
</dbReference>
<evidence type="ECO:0000256" key="1">
    <source>
        <dbReference type="SAM" id="SignalP"/>
    </source>
</evidence>
<reference evidence="2" key="1">
    <citation type="submission" date="2013-04" db="EMBL/GenBank/DDBJ databases">
        <authorList>
            <person name="Qu J."/>
            <person name="Murali S.C."/>
            <person name="Bandaranaike D."/>
            <person name="Bellair M."/>
            <person name="Blankenburg K."/>
            <person name="Chao H."/>
            <person name="Dinh H."/>
            <person name="Doddapaneni H."/>
            <person name="Downs B."/>
            <person name="Dugan-Rocha S."/>
            <person name="Elkadiri S."/>
            <person name="Gnanaolivu R.D."/>
            <person name="Hernandez B."/>
            <person name="Javaid M."/>
            <person name="Jayaseelan J.C."/>
            <person name="Lee S."/>
            <person name="Li M."/>
            <person name="Ming W."/>
            <person name="Munidasa M."/>
            <person name="Muniz J."/>
            <person name="Nguyen L."/>
            <person name="Ongeri F."/>
            <person name="Osuji N."/>
            <person name="Pu L.-L."/>
            <person name="Puazo M."/>
            <person name="Qu C."/>
            <person name="Quiroz J."/>
            <person name="Raj R."/>
            <person name="Weissenberger G."/>
            <person name="Xin Y."/>
            <person name="Zou X."/>
            <person name="Han Y."/>
            <person name="Richards S."/>
            <person name="Worley K."/>
            <person name="Muzny D."/>
            <person name="Gibbs R."/>
        </authorList>
    </citation>
    <scope>NUCLEOTIDE SEQUENCE</scope>
    <source>
        <strain evidence="2">Sampled in the wild</strain>
    </source>
</reference>
<evidence type="ECO:0000313" key="2">
    <source>
        <dbReference type="EMBL" id="KAG8230941.1"/>
    </source>
</evidence>
<feature type="signal peptide" evidence="1">
    <location>
        <begin position="1"/>
        <end position="24"/>
    </location>
</feature>
<proteinExistence type="predicted"/>
<dbReference type="EMBL" id="KZ308518">
    <property type="protein sequence ID" value="KAG8230941.1"/>
    <property type="molecule type" value="Genomic_DNA"/>
</dbReference>
<reference evidence="2" key="2">
    <citation type="submission" date="2017-10" db="EMBL/GenBank/DDBJ databases">
        <title>Ladona fulva Genome sequencing and assembly.</title>
        <authorList>
            <person name="Murali S."/>
            <person name="Richards S."/>
            <person name="Bandaranaike D."/>
            <person name="Bellair M."/>
            <person name="Blankenburg K."/>
            <person name="Chao H."/>
            <person name="Dinh H."/>
            <person name="Doddapaneni H."/>
            <person name="Dugan-Rocha S."/>
            <person name="Elkadiri S."/>
            <person name="Gnanaolivu R."/>
            <person name="Hernandez B."/>
            <person name="Skinner E."/>
            <person name="Javaid M."/>
            <person name="Lee S."/>
            <person name="Li M."/>
            <person name="Ming W."/>
            <person name="Munidasa M."/>
            <person name="Muniz J."/>
            <person name="Nguyen L."/>
            <person name="Hughes D."/>
            <person name="Osuji N."/>
            <person name="Pu L.-L."/>
            <person name="Puazo M."/>
            <person name="Qu C."/>
            <person name="Quiroz J."/>
            <person name="Raj R."/>
            <person name="Weissenberger G."/>
            <person name="Xin Y."/>
            <person name="Zou X."/>
            <person name="Han Y."/>
            <person name="Worley K."/>
            <person name="Muzny D."/>
            <person name="Gibbs R."/>
        </authorList>
    </citation>
    <scope>NUCLEOTIDE SEQUENCE</scope>
    <source>
        <strain evidence="2">Sampled in the wild</strain>
    </source>
</reference>
<keyword evidence="3" id="KW-1185">Reference proteome</keyword>
<evidence type="ECO:0000313" key="3">
    <source>
        <dbReference type="Proteomes" id="UP000792457"/>
    </source>
</evidence>
<sequence>MAFQLWMQLIPLFIMLLRLGKVTIIRKSLCDLTKAFDCMIIYADDVTIYTSNINLDVINVQMNEALDNAAIWFHANYLSLNIDKTQSLVLTLKDTKQELNSAKLLGFNLDPKLTWEMHTTNICSILSRIIFLIRAIKNKLPKECTRNVYFALFQT</sequence>
<comment type="caution">
    <text evidence="2">The sequence shown here is derived from an EMBL/GenBank/DDBJ whole genome shotgun (WGS) entry which is preliminary data.</text>
</comment>
<organism evidence="2 3">
    <name type="scientific">Ladona fulva</name>
    <name type="common">Scarce chaser dragonfly</name>
    <name type="synonym">Libellula fulva</name>
    <dbReference type="NCBI Taxonomy" id="123851"/>
    <lineage>
        <taxon>Eukaryota</taxon>
        <taxon>Metazoa</taxon>
        <taxon>Ecdysozoa</taxon>
        <taxon>Arthropoda</taxon>
        <taxon>Hexapoda</taxon>
        <taxon>Insecta</taxon>
        <taxon>Pterygota</taxon>
        <taxon>Palaeoptera</taxon>
        <taxon>Odonata</taxon>
        <taxon>Epiprocta</taxon>
        <taxon>Anisoptera</taxon>
        <taxon>Libelluloidea</taxon>
        <taxon>Libellulidae</taxon>
        <taxon>Ladona</taxon>
    </lineage>
</organism>
<protein>
    <recommendedName>
        <fullName evidence="4">Reverse transcriptase domain-containing protein</fullName>
    </recommendedName>
</protein>
<keyword evidence="1" id="KW-0732">Signal</keyword>
<name>A0A8K0K9M9_LADFU</name>
<dbReference type="OrthoDB" id="414730at2759"/>
<accession>A0A8K0K9M9</accession>
<feature type="chain" id="PRO_5035422443" description="Reverse transcriptase domain-containing protein" evidence="1">
    <location>
        <begin position="25"/>
        <end position="155"/>
    </location>
</feature>
<dbReference type="AlphaFoldDB" id="A0A8K0K9M9"/>
<gene>
    <name evidence="2" type="ORF">J437_LFUL002974</name>
</gene>
<evidence type="ECO:0008006" key="4">
    <source>
        <dbReference type="Google" id="ProtNLM"/>
    </source>
</evidence>